<sequence length="373" mass="40667">MPQYMFLGLCIIDIFGGGFEVSNSIIMRCFQLFFWFSRSAFRLFSVFDARQDTFCTYGGIQKMSSVISSSSSRVFDAINECVFLLQSDSVEVQERALQMLASITKVSSQNRTSLAQTEGAIPTIATLTNSSYPIIQTLSLLTLFNLSLNPDLKQSLADMETIYYLNSLITNSSFNLDSSKLASSLVCSLAMHDKNKAKFGVAGTVQLLVKAVEGSHGSDAHQLLSSLAELVHFHGNCTLAVRAGAVAVLLKVVKGTDNEDLAGTSLAVLSLLARFDEGLNCLKETDEIIRVMLNVLKGRSLLSKEGAADILIRLFDDSEDCVTEALMLPEFSTVLADLCVRGSVRVRDKADLLMKKMALVSLDSDMEVCSLHG</sequence>
<dbReference type="InterPro" id="IPR011989">
    <property type="entry name" value="ARM-like"/>
</dbReference>
<dbReference type="AlphaFoldDB" id="A0A3Q0EXT6"/>
<proteinExistence type="predicted"/>
<protein>
    <submittedName>
        <fullName evidence="3">U-box domain-containing protein 14 isoform X1</fullName>
    </submittedName>
</protein>
<name>A0A3Q0EXT6_VIGRR</name>
<dbReference type="STRING" id="3916.A0A3Q0EXT6"/>
<dbReference type="GeneID" id="106761892"/>
<keyword evidence="1" id="KW-0833">Ubl conjugation pathway</keyword>
<dbReference type="PANTHER" id="PTHR23315">
    <property type="entry name" value="U BOX DOMAIN-CONTAINING"/>
    <property type="match status" value="1"/>
</dbReference>
<dbReference type="PANTHER" id="PTHR23315:SF254">
    <property type="entry name" value="KINESIN-ASSOCIATED PROTEIN"/>
    <property type="match status" value="1"/>
</dbReference>
<accession>A0A3Q0EXT6</accession>
<evidence type="ECO:0000313" key="2">
    <source>
        <dbReference type="Proteomes" id="UP000087766"/>
    </source>
</evidence>
<evidence type="ECO:0000313" key="3">
    <source>
        <dbReference type="RefSeq" id="XP_022636558.1"/>
    </source>
</evidence>
<gene>
    <name evidence="3" type="primary">LOC106761892</name>
</gene>
<dbReference type="SUPFAM" id="SSF48371">
    <property type="entry name" value="ARM repeat"/>
    <property type="match status" value="1"/>
</dbReference>
<dbReference type="Gene3D" id="1.25.10.10">
    <property type="entry name" value="Leucine-rich Repeat Variant"/>
    <property type="match status" value="2"/>
</dbReference>
<organism evidence="2 3">
    <name type="scientific">Vigna radiata var. radiata</name>
    <name type="common">Mung bean</name>
    <name type="synonym">Phaseolus aureus</name>
    <dbReference type="NCBI Taxonomy" id="3916"/>
    <lineage>
        <taxon>Eukaryota</taxon>
        <taxon>Viridiplantae</taxon>
        <taxon>Streptophyta</taxon>
        <taxon>Embryophyta</taxon>
        <taxon>Tracheophyta</taxon>
        <taxon>Spermatophyta</taxon>
        <taxon>Magnoliopsida</taxon>
        <taxon>eudicotyledons</taxon>
        <taxon>Gunneridae</taxon>
        <taxon>Pentapetalae</taxon>
        <taxon>rosids</taxon>
        <taxon>fabids</taxon>
        <taxon>Fabales</taxon>
        <taxon>Fabaceae</taxon>
        <taxon>Papilionoideae</taxon>
        <taxon>50 kb inversion clade</taxon>
        <taxon>NPAAA clade</taxon>
        <taxon>indigoferoid/millettioid clade</taxon>
        <taxon>Phaseoleae</taxon>
        <taxon>Vigna</taxon>
    </lineage>
</organism>
<reference evidence="2" key="1">
    <citation type="journal article" date="2014" name="Nat. Commun.">
        <title>Genome sequence of mungbean and insights into evolution within Vigna species.</title>
        <authorList>
            <person name="Kang Y.J."/>
            <person name="Kim S.K."/>
            <person name="Kim M.Y."/>
            <person name="Lestari P."/>
            <person name="Kim K.H."/>
            <person name="Ha B.K."/>
            <person name="Jun T.H."/>
            <person name="Hwang W.J."/>
            <person name="Lee T."/>
            <person name="Lee J."/>
            <person name="Shim S."/>
            <person name="Yoon M.Y."/>
            <person name="Jang Y.E."/>
            <person name="Han K.S."/>
            <person name="Taeprayoon P."/>
            <person name="Yoon N."/>
            <person name="Somta P."/>
            <person name="Tanya P."/>
            <person name="Kim K.S."/>
            <person name="Gwag J.G."/>
            <person name="Moon J.K."/>
            <person name="Lee Y.H."/>
            <person name="Park B.S."/>
            <person name="Bombarely A."/>
            <person name="Doyle J.J."/>
            <person name="Jackson S.A."/>
            <person name="Schafleitner R."/>
            <person name="Srinives P."/>
            <person name="Varshney R.K."/>
            <person name="Lee S.H."/>
        </authorList>
    </citation>
    <scope>NUCLEOTIDE SEQUENCE [LARGE SCALE GENOMIC DNA]</scope>
    <source>
        <strain evidence="2">cv. VC1973A</strain>
    </source>
</reference>
<keyword evidence="2" id="KW-1185">Reference proteome</keyword>
<reference evidence="3" key="2">
    <citation type="submission" date="2025-08" db="UniProtKB">
        <authorList>
            <consortium name="RefSeq"/>
        </authorList>
    </citation>
    <scope>IDENTIFICATION</scope>
    <source>
        <tissue evidence="3">Leaf</tissue>
    </source>
</reference>
<dbReference type="OrthoDB" id="7537227at2759"/>
<dbReference type="Proteomes" id="UP000087766">
    <property type="component" value="Chromosome 5"/>
</dbReference>
<dbReference type="RefSeq" id="XP_022636558.1">
    <property type="nucleotide sequence ID" value="XM_022780837.1"/>
</dbReference>
<dbReference type="InterPro" id="IPR016024">
    <property type="entry name" value="ARM-type_fold"/>
</dbReference>
<evidence type="ECO:0000256" key="1">
    <source>
        <dbReference type="ARBA" id="ARBA00022786"/>
    </source>
</evidence>